<keyword evidence="4" id="KW-0904">Protein phosphatase</keyword>
<dbReference type="AlphaFoldDB" id="A0A7S3K2Z8"/>
<dbReference type="Pfam" id="PF00782">
    <property type="entry name" value="DSPc"/>
    <property type="match status" value="1"/>
</dbReference>
<dbReference type="PANTHER" id="PTHR10159">
    <property type="entry name" value="DUAL SPECIFICITY PROTEIN PHOSPHATASE"/>
    <property type="match status" value="1"/>
</dbReference>
<dbReference type="SMART" id="SM00195">
    <property type="entry name" value="DSPc"/>
    <property type="match status" value="1"/>
</dbReference>
<dbReference type="Gene3D" id="3.90.190.10">
    <property type="entry name" value="Protein tyrosine phosphatase superfamily"/>
    <property type="match status" value="1"/>
</dbReference>
<keyword evidence="3" id="KW-0378">Hydrolase</keyword>
<organism evidence="7">
    <name type="scientific">Aureoumbra lagunensis</name>
    <dbReference type="NCBI Taxonomy" id="44058"/>
    <lineage>
        <taxon>Eukaryota</taxon>
        <taxon>Sar</taxon>
        <taxon>Stramenopiles</taxon>
        <taxon>Ochrophyta</taxon>
        <taxon>Pelagophyceae</taxon>
        <taxon>Pelagomonadales</taxon>
        <taxon>Aureoumbra</taxon>
    </lineage>
</organism>
<dbReference type="InterPro" id="IPR000340">
    <property type="entry name" value="Dual-sp_phosphatase_cat-dom"/>
</dbReference>
<feature type="domain" description="Tyrosine specific protein phosphatases" evidence="6">
    <location>
        <begin position="184"/>
        <end position="260"/>
    </location>
</feature>
<dbReference type="GO" id="GO:0005737">
    <property type="term" value="C:cytoplasm"/>
    <property type="evidence" value="ECO:0007669"/>
    <property type="project" value="TreeGrafter"/>
</dbReference>
<evidence type="ECO:0000256" key="3">
    <source>
        <dbReference type="ARBA" id="ARBA00022801"/>
    </source>
</evidence>
<accession>A0A7S3K2Z8</accession>
<dbReference type="EMBL" id="HBIJ01021812">
    <property type="protein sequence ID" value="CAE0373350.1"/>
    <property type="molecule type" value="Transcribed_RNA"/>
</dbReference>
<sequence length="374" mass="41800">MAYFTSGNIFGGRRRQKSLDNEIVAPEPHYPPAAVLSGKGKRVGAIIMNNDDEEESAPPQSLPPGVEESSSYKNRMSLFVQTCSPRTPRTPHDHDWDAEARELFLRLNIENLSEQRRHKYRNLDAVYAHPKTNAKLYIGNQTAARSESVLIGENIFDIVNCQDEHSTNFFENDTRFRYCRFPVSKWFRYVENIDSHDDILHFFENGCHIWIENALANGRNVLVHCLAGAHRAGTVGVSMMMRQGHFDVQTAIRLAKFQRPIVDPFGPLLDLLNRLQAAYQARGDALFTATSRPSSNKTSLIKGAPYSWPSSSLPPALHDDQNQPSSNNPTPPPTSKTTSHGRHISFATDYAHDIISPAASLKARKAGSCSGNPF</sequence>
<dbReference type="InterPro" id="IPR020422">
    <property type="entry name" value="TYR_PHOSPHATASE_DUAL_dom"/>
</dbReference>
<gene>
    <name evidence="7" type="ORF">ALAG00032_LOCUS14151</name>
</gene>
<proteinExistence type="inferred from homology"/>
<dbReference type="SUPFAM" id="SSF52799">
    <property type="entry name" value="(Phosphotyrosine protein) phosphatases II"/>
    <property type="match status" value="1"/>
</dbReference>
<name>A0A7S3K2Z8_9STRA</name>
<protein>
    <recommendedName>
        <fullName evidence="2">protein-tyrosine-phosphatase</fullName>
        <ecNumber evidence="2">3.1.3.48</ecNumber>
    </recommendedName>
</protein>
<evidence type="ECO:0000256" key="5">
    <source>
        <dbReference type="SAM" id="MobiDB-lite"/>
    </source>
</evidence>
<evidence type="ECO:0000313" key="7">
    <source>
        <dbReference type="EMBL" id="CAE0373350.1"/>
    </source>
</evidence>
<evidence type="ECO:0000259" key="6">
    <source>
        <dbReference type="PROSITE" id="PS50056"/>
    </source>
</evidence>
<evidence type="ECO:0000256" key="1">
    <source>
        <dbReference type="ARBA" id="ARBA00008601"/>
    </source>
</evidence>
<feature type="region of interest" description="Disordered" evidence="5">
    <location>
        <begin position="311"/>
        <end position="341"/>
    </location>
</feature>
<dbReference type="GO" id="GO:0043409">
    <property type="term" value="P:negative regulation of MAPK cascade"/>
    <property type="evidence" value="ECO:0007669"/>
    <property type="project" value="TreeGrafter"/>
</dbReference>
<dbReference type="InterPro" id="IPR029021">
    <property type="entry name" value="Prot-tyrosine_phosphatase-like"/>
</dbReference>
<evidence type="ECO:0000256" key="2">
    <source>
        <dbReference type="ARBA" id="ARBA00013064"/>
    </source>
</evidence>
<dbReference type="PANTHER" id="PTHR10159:SF519">
    <property type="entry name" value="DUAL SPECIFICITY PROTEIN PHOSPHATASE MPK3"/>
    <property type="match status" value="1"/>
</dbReference>
<dbReference type="InterPro" id="IPR000387">
    <property type="entry name" value="Tyr_Pase_dom"/>
</dbReference>
<evidence type="ECO:0000256" key="4">
    <source>
        <dbReference type="ARBA" id="ARBA00022912"/>
    </source>
</evidence>
<dbReference type="GO" id="GO:0004725">
    <property type="term" value="F:protein tyrosine phosphatase activity"/>
    <property type="evidence" value="ECO:0007669"/>
    <property type="project" value="UniProtKB-EC"/>
</dbReference>
<dbReference type="CDD" id="cd14498">
    <property type="entry name" value="DSP"/>
    <property type="match status" value="1"/>
</dbReference>
<dbReference type="PROSITE" id="PS50056">
    <property type="entry name" value="TYR_PHOSPHATASE_2"/>
    <property type="match status" value="1"/>
</dbReference>
<dbReference type="EC" id="3.1.3.48" evidence="2"/>
<reference evidence="7" key="1">
    <citation type="submission" date="2021-01" db="EMBL/GenBank/DDBJ databases">
        <authorList>
            <person name="Corre E."/>
            <person name="Pelletier E."/>
            <person name="Niang G."/>
            <person name="Scheremetjew M."/>
            <person name="Finn R."/>
            <person name="Kale V."/>
            <person name="Holt S."/>
            <person name="Cochrane G."/>
            <person name="Meng A."/>
            <person name="Brown T."/>
            <person name="Cohen L."/>
        </authorList>
    </citation>
    <scope>NUCLEOTIDE SEQUENCE</scope>
    <source>
        <strain evidence="7">CCMP1510</strain>
    </source>
</reference>
<comment type="similarity">
    <text evidence="1">Belongs to the protein-tyrosine phosphatase family. Non-receptor class dual specificity subfamily.</text>
</comment>